<evidence type="ECO:0000256" key="12">
    <source>
        <dbReference type="SAM" id="Phobius"/>
    </source>
</evidence>
<organism evidence="14 15">
    <name type="scientific">Exilibacterium tricleocarpae</name>
    <dbReference type="NCBI Taxonomy" id="2591008"/>
    <lineage>
        <taxon>Bacteria</taxon>
        <taxon>Pseudomonadati</taxon>
        <taxon>Pseudomonadota</taxon>
        <taxon>Gammaproteobacteria</taxon>
        <taxon>Cellvibrionales</taxon>
        <taxon>Cellvibrionaceae</taxon>
        <taxon>Exilibacterium</taxon>
    </lineage>
</organism>
<dbReference type="Pfam" id="PF03544">
    <property type="entry name" value="TonB_C"/>
    <property type="match status" value="1"/>
</dbReference>
<keyword evidence="9 12" id="KW-0472">Membrane</keyword>
<keyword evidence="6 12" id="KW-0812">Transmembrane</keyword>
<dbReference type="SUPFAM" id="SSF74653">
    <property type="entry name" value="TolA/TonB C-terminal domain"/>
    <property type="match status" value="1"/>
</dbReference>
<evidence type="ECO:0000256" key="11">
    <source>
        <dbReference type="SAM" id="MobiDB-lite"/>
    </source>
</evidence>
<evidence type="ECO:0000256" key="10">
    <source>
        <dbReference type="SAM" id="Coils"/>
    </source>
</evidence>
<feature type="region of interest" description="Disordered" evidence="11">
    <location>
        <begin position="98"/>
        <end position="130"/>
    </location>
</feature>
<keyword evidence="7" id="KW-0653">Protein transport</keyword>
<dbReference type="AlphaFoldDB" id="A0A545SXM7"/>
<dbReference type="GO" id="GO:0098797">
    <property type="term" value="C:plasma membrane protein complex"/>
    <property type="evidence" value="ECO:0007669"/>
    <property type="project" value="TreeGrafter"/>
</dbReference>
<dbReference type="InterPro" id="IPR051045">
    <property type="entry name" value="TonB-dependent_transducer"/>
</dbReference>
<dbReference type="PANTHER" id="PTHR33446">
    <property type="entry name" value="PROTEIN TONB-RELATED"/>
    <property type="match status" value="1"/>
</dbReference>
<evidence type="ECO:0000256" key="9">
    <source>
        <dbReference type="ARBA" id="ARBA00023136"/>
    </source>
</evidence>
<keyword evidence="8 12" id="KW-1133">Transmembrane helix</keyword>
<dbReference type="GO" id="GO:0031992">
    <property type="term" value="F:energy transducer activity"/>
    <property type="evidence" value="ECO:0007669"/>
    <property type="project" value="TreeGrafter"/>
</dbReference>
<dbReference type="OrthoDB" id="9803361at2"/>
<comment type="subcellular location">
    <subcellularLocation>
        <location evidence="1">Cell inner membrane</location>
        <topology evidence="1">Single-pass membrane protein</topology>
        <orientation evidence="1">Periplasmic side</orientation>
    </subcellularLocation>
</comment>
<evidence type="ECO:0000256" key="8">
    <source>
        <dbReference type="ARBA" id="ARBA00022989"/>
    </source>
</evidence>
<dbReference type="Gene3D" id="3.30.1150.10">
    <property type="match status" value="1"/>
</dbReference>
<dbReference type="InterPro" id="IPR037682">
    <property type="entry name" value="TonB_C"/>
</dbReference>
<evidence type="ECO:0000256" key="4">
    <source>
        <dbReference type="ARBA" id="ARBA00022475"/>
    </source>
</evidence>
<evidence type="ECO:0000313" key="14">
    <source>
        <dbReference type="EMBL" id="TQV69717.1"/>
    </source>
</evidence>
<keyword evidence="5" id="KW-0997">Cell inner membrane</keyword>
<reference evidence="14 15" key="1">
    <citation type="submission" date="2019-06" db="EMBL/GenBank/DDBJ databases">
        <title>Whole genome sequence for Cellvibrionaceae sp. R142.</title>
        <authorList>
            <person name="Wang G."/>
        </authorList>
    </citation>
    <scope>NUCLEOTIDE SEQUENCE [LARGE SCALE GENOMIC DNA]</scope>
    <source>
        <strain evidence="14 15">R142</strain>
    </source>
</reference>
<dbReference type="PROSITE" id="PS52015">
    <property type="entry name" value="TONB_CTD"/>
    <property type="match status" value="1"/>
</dbReference>
<feature type="coiled-coil region" evidence="10">
    <location>
        <begin position="61"/>
        <end position="92"/>
    </location>
</feature>
<evidence type="ECO:0000256" key="6">
    <source>
        <dbReference type="ARBA" id="ARBA00022692"/>
    </source>
</evidence>
<dbReference type="InterPro" id="IPR006260">
    <property type="entry name" value="TonB/TolA_C"/>
</dbReference>
<dbReference type="GO" id="GO:0055085">
    <property type="term" value="P:transmembrane transport"/>
    <property type="evidence" value="ECO:0007669"/>
    <property type="project" value="InterPro"/>
</dbReference>
<evidence type="ECO:0000313" key="15">
    <source>
        <dbReference type="Proteomes" id="UP000319732"/>
    </source>
</evidence>
<dbReference type="NCBIfam" id="TIGR01352">
    <property type="entry name" value="tonB_Cterm"/>
    <property type="match status" value="1"/>
</dbReference>
<comment type="caution">
    <text evidence="14">The sequence shown here is derived from an EMBL/GenBank/DDBJ whole genome shotgun (WGS) entry which is preliminary data.</text>
</comment>
<evidence type="ECO:0000256" key="7">
    <source>
        <dbReference type="ARBA" id="ARBA00022927"/>
    </source>
</evidence>
<gene>
    <name evidence="14" type="ORF">FKG94_22825</name>
</gene>
<dbReference type="GO" id="GO:0015031">
    <property type="term" value="P:protein transport"/>
    <property type="evidence" value="ECO:0007669"/>
    <property type="project" value="UniProtKB-KW"/>
</dbReference>
<keyword evidence="3" id="KW-0813">Transport</keyword>
<evidence type="ECO:0000256" key="2">
    <source>
        <dbReference type="ARBA" id="ARBA00006555"/>
    </source>
</evidence>
<comment type="similarity">
    <text evidence="2">Belongs to the TonB family.</text>
</comment>
<name>A0A545SXM7_9GAMM</name>
<feature type="domain" description="TonB C-terminal" evidence="13">
    <location>
        <begin position="189"/>
        <end position="288"/>
    </location>
</feature>
<sequence>MQPVDSADRLSFTLFVALAVHALLILGISFSADQSDKVAPTLNITLATHKAQQAPDKADYLAQLNQEASGTLEQAEQLTTEQQAQISDTQIRDINPEPQLQATTPVQRQTQVVSTSADTARQTTEAPDPELQEEVQQLEGDQQEQLEVSAEIASLRAKLDQQRQQYAKKPRVRRITSVATKASYDAEYLHKWSNKVEFVGNRNYPQEALQNNLFGDLRLAAVILPNGTIEKVEILQSSGHAVLDDAAMQIVHLASPFAPFPPEIRREADQLEIIRTWHFEITGFSTTN</sequence>
<keyword evidence="4" id="KW-1003">Cell membrane</keyword>
<keyword evidence="15" id="KW-1185">Reference proteome</keyword>
<feature type="compositionally biased region" description="Polar residues" evidence="11">
    <location>
        <begin position="98"/>
        <end position="125"/>
    </location>
</feature>
<protein>
    <submittedName>
        <fullName evidence="14">Energy transducer TonB</fullName>
    </submittedName>
</protein>
<dbReference type="EMBL" id="VHSG01000027">
    <property type="protein sequence ID" value="TQV69717.1"/>
    <property type="molecule type" value="Genomic_DNA"/>
</dbReference>
<proteinExistence type="inferred from homology"/>
<accession>A0A545SXM7</accession>
<evidence type="ECO:0000256" key="1">
    <source>
        <dbReference type="ARBA" id="ARBA00004383"/>
    </source>
</evidence>
<evidence type="ECO:0000256" key="5">
    <source>
        <dbReference type="ARBA" id="ARBA00022519"/>
    </source>
</evidence>
<dbReference type="PANTHER" id="PTHR33446:SF11">
    <property type="entry name" value="TONB3"/>
    <property type="match status" value="1"/>
</dbReference>
<evidence type="ECO:0000256" key="3">
    <source>
        <dbReference type="ARBA" id="ARBA00022448"/>
    </source>
</evidence>
<evidence type="ECO:0000259" key="13">
    <source>
        <dbReference type="PROSITE" id="PS52015"/>
    </source>
</evidence>
<dbReference type="Proteomes" id="UP000319732">
    <property type="component" value="Unassembled WGS sequence"/>
</dbReference>
<feature type="transmembrane region" description="Helical" evidence="12">
    <location>
        <begin position="12"/>
        <end position="32"/>
    </location>
</feature>
<keyword evidence="10" id="KW-0175">Coiled coil</keyword>